<sequence>MAAKIFAIVTLIALSISAATAITIPQFYSPFGVATTIPQFFPSVTAAILVQPTCCKPCSLLAIQPTSCEEPAAFWQQPIIGGAFF</sequence>
<reference evidence="4" key="2">
    <citation type="submission" date="2015-07" db="EMBL/GenBank/DDBJ databases">
        <authorList>
            <person name="Noorani M."/>
        </authorList>
    </citation>
    <scope>NUCLEOTIDE SEQUENCE</scope>
    <source>
        <strain evidence="4">Yugu1</strain>
    </source>
</reference>
<dbReference type="EMBL" id="AGNK02003179">
    <property type="status" value="NOT_ANNOTATED_CDS"/>
    <property type="molecule type" value="Genomic_DNA"/>
</dbReference>
<dbReference type="Proteomes" id="UP000004995">
    <property type="component" value="Unassembled WGS sequence"/>
</dbReference>
<dbReference type="PANTHER" id="PTHR48244:SF2">
    <property type="entry name" value="ZEIN-ALPHA 19C2"/>
    <property type="match status" value="1"/>
</dbReference>
<feature type="signal peptide" evidence="3">
    <location>
        <begin position="1"/>
        <end position="21"/>
    </location>
</feature>
<dbReference type="AlphaFoldDB" id="K3XNS6"/>
<dbReference type="EnsemblPlants" id="KQL05835">
    <property type="protein sequence ID" value="KQL05835"/>
    <property type="gene ID" value="SETIT_003549mg"/>
</dbReference>
<reference evidence="5" key="3">
    <citation type="submission" date="2018-08" db="UniProtKB">
        <authorList>
            <consortium name="EnsemblPlants"/>
        </authorList>
    </citation>
    <scope>IDENTIFICATION</scope>
    <source>
        <strain evidence="5">Yugu1</strain>
    </source>
</reference>
<dbReference type="InterPro" id="IPR052508">
    <property type="entry name" value="Maize_Zein_Storage"/>
</dbReference>
<keyword evidence="2" id="KW-0677">Repeat</keyword>
<evidence type="ECO:0000313" key="4">
    <source>
        <dbReference type="EMBL" id="RCV26162.1"/>
    </source>
</evidence>
<accession>K3XNS6</accession>
<feature type="chain" id="PRO_5010125909" evidence="3">
    <location>
        <begin position="22"/>
        <end position="85"/>
    </location>
</feature>
<evidence type="ECO:0000313" key="6">
    <source>
        <dbReference type="Proteomes" id="UP000004995"/>
    </source>
</evidence>
<protein>
    <submittedName>
        <fullName evidence="4 5">Uncharacterized protein</fullName>
    </submittedName>
</protein>
<evidence type="ECO:0000256" key="2">
    <source>
        <dbReference type="ARBA" id="ARBA00022737"/>
    </source>
</evidence>
<dbReference type="PANTHER" id="PTHR48244">
    <property type="entry name" value="ZEIN-ALPHA A20-RELATED"/>
    <property type="match status" value="1"/>
</dbReference>
<dbReference type="HOGENOM" id="CLU_2516906_0_0_1"/>
<evidence type="ECO:0000256" key="1">
    <source>
        <dbReference type="ARBA" id="ARBA00022729"/>
    </source>
</evidence>
<keyword evidence="1 3" id="KW-0732">Signal</keyword>
<organism evidence="5 6">
    <name type="scientific">Setaria italica</name>
    <name type="common">Foxtail millet</name>
    <name type="synonym">Panicum italicum</name>
    <dbReference type="NCBI Taxonomy" id="4555"/>
    <lineage>
        <taxon>Eukaryota</taxon>
        <taxon>Viridiplantae</taxon>
        <taxon>Streptophyta</taxon>
        <taxon>Embryophyta</taxon>
        <taxon>Tracheophyta</taxon>
        <taxon>Spermatophyta</taxon>
        <taxon>Magnoliopsida</taxon>
        <taxon>Liliopsida</taxon>
        <taxon>Poales</taxon>
        <taxon>Poaceae</taxon>
        <taxon>PACMAD clade</taxon>
        <taxon>Panicoideae</taxon>
        <taxon>Panicodae</taxon>
        <taxon>Paniceae</taxon>
        <taxon>Cenchrinae</taxon>
        <taxon>Setaria</taxon>
    </lineage>
</organism>
<keyword evidence="6" id="KW-1185">Reference proteome</keyword>
<dbReference type="EMBL" id="CM003532">
    <property type="protein sequence ID" value="RCV26162.1"/>
    <property type="molecule type" value="Genomic_DNA"/>
</dbReference>
<proteinExistence type="predicted"/>
<evidence type="ECO:0000256" key="3">
    <source>
        <dbReference type="SAM" id="SignalP"/>
    </source>
</evidence>
<reference evidence="4 6" key="1">
    <citation type="journal article" date="2012" name="Nat. Biotechnol.">
        <title>Reference genome sequence of the model plant Setaria.</title>
        <authorList>
            <person name="Bennetzen J.L."/>
            <person name="Schmutz J."/>
            <person name="Wang H."/>
            <person name="Percifield R."/>
            <person name="Hawkins J."/>
            <person name="Pontaroli A.C."/>
            <person name="Estep M."/>
            <person name="Feng L."/>
            <person name="Vaughn J.N."/>
            <person name="Grimwood J."/>
            <person name="Jenkins J."/>
            <person name="Barry K."/>
            <person name="Lindquist E."/>
            <person name="Hellsten U."/>
            <person name="Deshpande S."/>
            <person name="Wang X."/>
            <person name="Wu X."/>
            <person name="Mitros T."/>
            <person name="Triplett J."/>
            <person name="Yang X."/>
            <person name="Ye C.Y."/>
            <person name="Mauro-Herrera M."/>
            <person name="Wang L."/>
            <person name="Li P."/>
            <person name="Sharma M."/>
            <person name="Sharma R."/>
            <person name="Ronald P.C."/>
            <person name="Panaud O."/>
            <person name="Kellogg E.A."/>
            <person name="Brutnell T.P."/>
            <person name="Doust A.N."/>
            <person name="Tuskan G.A."/>
            <person name="Rokhsar D."/>
            <person name="Devos K.M."/>
        </authorList>
    </citation>
    <scope>NUCLEOTIDE SEQUENCE [LARGE SCALE GENOMIC DNA]</scope>
    <source>
        <strain evidence="6">cv. Yugu1</strain>
        <strain evidence="4">Yugu1</strain>
    </source>
</reference>
<name>K3XNS6_SETIT</name>
<dbReference type="Gramene" id="KQL05835">
    <property type="protein sequence ID" value="KQL05835"/>
    <property type="gene ID" value="SETIT_003549mg"/>
</dbReference>
<gene>
    <name evidence="4" type="ORF">SETIT_5G223500v2</name>
</gene>
<evidence type="ECO:0000313" key="5">
    <source>
        <dbReference type="EnsemblPlants" id="KQL05835"/>
    </source>
</evidence>